<accession>A0ABX1P8B5</accession>
<name>A0ABX1P8B5_9CYAN</name>
<organism evidence="2 3">
    <name type="scientific">Brasilonema bromeliae SPC951</name>
    <dbReference type="NCBI Taxonomy" id="385972"/>
    <lineage>
        <taxon>Bacteria</taxon>
        <taxon>Bacillati</taxon>
        <taxon>Cyanobacteriota</taxon>
        <taxon>Cyanophyceae</taxon>
        <taxon>Nostocales</taxon>
        <taxon>Scytonemataceae</taxon>
        <taxon>Brasilonema</taxon>
        <taxon>Bromeliae group (in: Brasilonema)</taxon>
    </lineage>
</organism>
<feature type="transmembrane region" description="Helical" evidence="1">
    <location>
        <begin position="97"/>
        <end position="127"/>
    </location>
</feature>
<keyword evidence="1" id="KW-0472">Membrane</keyword>
<dbReference type="EMBL" id="QMEB01000065">
    <property type="protein sequence ID" value="NMG19906.1"/>
    <property type="molecule type" value="Genomic_DNA"/>
</dbReference>
<comment type="caution">
    <text evidence="2">The sequence shown here is derived from an EMBL/GenBank/DDBJ whole genome shotgun (WGS) entry which is preliminary data.</text>
</comment>
<gene>
    <name evidence="2" type="ORF">DP116_10705</name>
</gene>
<keyword evidence="1" id="KW-1133">Transmembrane helix</keyword>
<protein>
    <submittedName>
        <fullName evidence="2">Uncharacterized protein</fullName>
    </submittedName>
</protein>
<reference evidence="2 3" key="1">
    <citation type="submission" date="2018-06" db="EMBL/GenBank/DDBJ databases">
        <title>Comparative genomics of Brasilonema spp. strains.</title>
        <authorList>
            <person name="Alvarenga D.O."/>
            <person name="Fiore M.F."/>
            <person name="Varani A.M."/>
        </authorList>
    </citation>
    <scope>NUCLEOTIDE SEQUENCE [LARGE SCALE GENOMIC DNA]</scope>
    <source>
        <strain evidence="2 3">SPC951</strain>
    </source>
</reference>
<evidence type="ECO:0000313" key="3">
    <source>
        <dbReference type="Proteomes" id="UP000718564"/>
    </source>
</evidence>
<evidence type="ECO:0000256" key="1">
    <source>
        <dbReference type="SAM" id="Phobius"/>
    </source>
</evidence>
<keyword evidence="3" id="KW-1185">Reference proteome</keyword>
<evidence type="ECO:0000313" key="2">
    <source>
        <dbReference type="EMBL" id="NMG19906.1"/>
    </source>
</evidence>
<sequence>MYLEITDKIFVLLTKIMQSNRTNFLRFLLQSEPGELAIANGLRAALGLGIPMLLGQLIDQRQNGLFVALMAFSVNLANVGGPYRIKATAMAIATLGIAVSAFVGTLVAGVPVLSVVLTFLLMTLLVYMGRFTKAVTVLAVHLEHFQRTQPLPELETFVRQISLLLEQLAQSAQQEVAPPPLPDLEETLQKIQPHLQALRIARIQELAVNQGHTPRRQAVIDYSILDMEIDQIVRRLSAMHSAMVRLSTQL</sequence>
<proteinExistence type="predicted"/>
<feature type="transmembrane region" description="Helical" evidence="1">
    <location>
        <begin position="65"/>
        <end position="85"/>
    </location>
</feature>
<dbReference type="Proteomes" id="UP000718564">
    <property type="component" value="Unassembled WGS sequence"/>
</dbReference>
<keyword evidence="1" id="KW-0812">Transmembrane</keyword>